<dbReference type="GO" id="GO:0005975">
    <property type="term" value="P:carbohydrate metabolic process"/>
    <property type="evidence" value="ECO:0007669"/>
    <property type="project" value="InterPro"/>
</dbReference>
<evidence type="ECO:0000256" key="1">
    <source>
        <dbReference type="SAM" id="MobiDB-lite"/>
    </source>
</evidence>
<keyword evidence="2" id="KW-1133">Transmembrane helix</keyword>
<keyword evidence="2" id="KW-0812">Transmembrane</keyword>
<dbReference type="SUPFAM" id="SSF88713">
    <property type="entry name" value="Glycoside hydrolase/deacetylase"/>
    <property type="match status" value="1"/>
</dbReference>
<dbReference type="AlphaFoldDB" id="A0A7X0DM22"/>
<feature type="compositionally biased region" description="Basic residues" evidence="1">
    <location>
        <begin position="20"/>
        <end position="32"/>
    </location>
</feature>
<evidence type="ECO:0008006" key="5">
    <source>
        <dbReference type="Google" id="ProtNLM"/>
    </source>
</evidence>
<dbReference type="RefSeq" id="WP_184263423.1">
    <property type="nucleotide sequence ID" value="NZ_JACIIX010000006.1"/>
</dbReference>
<dbReference type="Pfam" id="PF04748">
    <property type="entry name" value="Polysacc_deac_2"/>
    <property type="match status" value="1"/>
</dbReference>
<dbReference type="Proteomes" id="UP000544872">
    <property type="component" value="Unassembled WGS sequence"/>
</dbReference>
<feature type="region of interest" description="Disordered" evidence="1">
    <location>
        <begin position="1"/>
        <end position="46"/>
    </location>
</feature>
<proteinExistence type="predicted"/>
<dbReference type="InterPro" id="IPR011330">
    <property type="entry name" value="Glyco_hydro/deAcase_b/a-brl"/>
</dbReference>
<dbReference type="Gene3D" id="3.20.20.370">
    <property type="entry name" value="Glycoside hydrolase/deacetylase"/>
    <property type="match status" value="1"/>
</dbReference>
<gene>
    <name evidence="3" type="ORF">FHS48_002016</name>
</gene>
<evidence type="ECO:0000256" key="2">
    <source>
        <dbReference type="SAM" id="Phobius"/>
    </source>
</evidence>
<dbReference type="InterPro" id="IPR006837">
    <property type="entry name" value="Divergent_DAC"/>
</dbReference>
<protein>
    <recommendedName>
        <fullName evidence="5">Divergent polysaccharide deacetylase family protein</fullName>
    </recommendedName>
</protein>
<evidence type="ECO:0000313" key="4">
    <source>
        <dbReference type="Proteomes" id="UP000544872"/>
    </source>
</evidence>
<comment type="caution">
    <text evidence="3">The sequence shown here is derived from an EMBL/GenBank/DDBJ whole genome shotgun (WGS) entry which is preliminary data.</text>
</comment>
<dbReference type="CDD" id="cd10936">
    <property type="entry name" value="CE4_DAC2"/>
    <property type="match status" value="1"/>
</dbReference>
<organism evidence="3 4">
    <name type="scientific">Novispirillum itersonii</name>
    <name type="common">Aquaspirillum itersonii</name>
    <dbReference type="NCBI Taxonomy" id="189"/>
    <lineage>
        <taxon>Bacteria</taxon>
        <taxon>Pseudomonadati</taxon>
        <taxon>Pseudomonadota</taxon>
        <taxon>Alphaproteobacteria</taxon>
        <taxon>Rhodospirillales</taxon>
        <taxon>Novispirillaceae</taxon>
        <taxon>Novispirillum</taxon>
    </lineage>
</organism>
<name>A0A7X0DM22_NOVIT</name>
<accession>A0A7X0DM22</accession>
<dbReference type="PANTHER" id="PTHR30105">
    <property type="entry name" value="UNCHARACTERIZED YIBQ-RELATED"/>
    <property type="match status" value="1"/>
</dbReference>
<evidence type="ECO:0000313" key="3">
    <source>
        <dbReference type="EMBL" id="MBB6210600.1"/>
    </source>
</evidence>
<dbReference type="EMBL" id="JACIIX010000006">
    <property type="protein sequence ID" value="MBB6210600.1"/>
    <property type="molecule type" value="Genomic_DNA"/>
</dbReference>
<keyword evidence="4" id="KW-1185">Reference proteome</keyword>
<reference evidence="3 4" key="1">
    <citation type="submission" date="2020-08" db="EMBL/GenBank/DDBJ databases">
        <title>Genomic Encyclopedia of Type Strains, Phase IV (KMG-IV): sequencing the most valuable type-strain genomes for metagenomic binning, comparative biology and taxonomic classification.</title>
        <authorList>
            <person name="Goeker M."/>
        </authorList>
    </citation>
    <scope>NUCLEOTIDE SEQUENCE [LARGE SCALE GENOMIC DNA]</scope>
    <source>
        <strain evidence="3 4">DSM 11590</strain>
    </source>
</reference>
<dbReference type="PANTHER" id="PTHR30105:SF2">
    <property type="entry name" value="DIVERGENT POLYSACCHARIDE DEACETYLASE SUPERFAMILY"/>
    <property type="match status" value="1"/>
</dbReference>
<feature type="transmembrane region" description="Helical" evidence="2">
    <location>
        <begin position="60"/>
        <end position="80"/>
    </location>
</feature>
<sequence length="454" mass="47563">MSKRVSSPRPTRPQKDTPKIRRTAVRRPRSHGRGTSSGDGGPPSRIPQWIRGLFDRGRPLPLIGLVAGLVIGGIVLGWALGRINGTPPAQTRGLDTVAMDRLVAANEPAHGIIQRPAPMMADAGAEDGEGPATAYESDYGPAVVTPSPLAAGAQPEGGVRLSDPLTAGGTVGAVVSGQVPEAAPVAPAAVAPVAAPMSPAVPVPAPQQHAAVIQKGWKDAALPPPAGAGKKPMIAIVIDDMGIDKGRTARITALPGPITASFLTYASDLKKQAADSRRAGHELMMHVPMQPQGTINAGPDVLRVGMDPDEIHRRMVEYLGRLDGIVGINNHMGSAFTEHAEGLRPVMQVLKDHNLFFLDSKTSGRSVGSKIAAEAGIPTIDRNVFLDHEETSAFVTRQLAETEAIARKHGYAVAIGHPKDVTIKGLSQWLPTLSEKGFVLVPLSTLIRMRSGAG</sequence>
<keyword evidence="2" id="KW-0472">Membrane</keyword>